<dbReference type="CDD" id="cd00229">
    <property type="entry name" value="SGNH_hydrolase"/>
    <property type="match status" value="1"/>
</dbReference>
<comment type="caution">
    <text evidence="2">The sequence shown here is derived from an EMBL/GenBank/DDBJ whole genome shotgun (WGS) entry which is preliminary data.</text>
</comment>
<protein>
    <submittedName>
        <fullName evidence="2">Uncharacterized protein</fullName>
    </submittedName>
</protein>
<keyword evidence="3" id="KW-1185">Reference proteome</keyword>
<organism evidence="2 3">
    <name type="scientific">Synaphobranchus kaupii</name>
    <name type="common">Kaup's arrowtooth eel</name>
    <dbReference type="NCBI Taxonomy" id="118154"/>
    <lineage>
        <taxon>Eukaryota</taxon>
        <taxon>Metazoa</taxon>
        <taxon>Chordata</taxon>
        <taxon>Craniata</taxon>
        <taxon>Vertebrata</taxon>
        <taxon>Euteleostomi</taxon>
        <taxon>Actinopterygii</taxon>
        <taxon>Neopterygii</taxon>
        <taxon>Teleostei</taxon>
        <taxon>Anguilliformes</taxon>
        <taxon>Synaphobranchidae</taxon>
        <taxon>Synaphobranchus</taxon>
    </lineage>
</organism>
<name>A0A9Q1F8T2_SYNKA</name>
<evidence type="ECO:0000313" key="2">
    <source>
        <dbReference type="EMBL" id="KAJ8353501.1"/>
    </source>
</evidence>
<feature type="compositionally biased region" description="Basic residues" evidence="1">
    <location>
        <begin position="124"/>
        <end position="138"/>
    </location>
</feature>
<feature type="compositionally biased region" description="Polar residues" evidence="1">
    <location>
        <begin position="141"/>
        <end position="165"/>
    </location>
</feature>
<reference evidence="2" key="1">
    <citation type="journal article" date="2023" name="Science">
        <title>Genome structures resolve the early diversification of teleost fishes.</title>
        <authorList>
            <person name="Parey E."/>
            <person name="Louis A."/>
            <person name="Montfort J."/>
            <person name="Bouchez O."/>
            <person name="Roques C."/>
            <person name="Iampietro C."/>
            <person name="Lluch J."/>
            <person name="Castinel A."/>
            <person name="Donnadieu C."/>
            <person name="Desvignes T."/>
            <person name="Floi Bucao C."/>
            <person name="Jouanno E."/>
            <person name="Wen M."/>
            <person name="Mejri S."/>
            <person name="Dirks R."/>
            <person name="Jansen H."/>
            <person name="Henkel C."/>
            <person name="Chen W.J."/>
            <person name="Zahm M."/>
            <person name="Cabau C."/>
            <person name="Klopp C."/>
            <person name="Thompson A.W."/>
            <person name="Robinson-Rechavi M."/>
            <person name="Braasch I."/>
            <person name="Lecointre G."/>
            <person name="Bobe J."/>
            <person name="Postlethwait J.H."/>
            <person name="Berthelot C."/>
            <person name="Roest Crollius H."/>
            <person name="Guiguen Y."/>
        </authorList>
    </citation>
    <scope>NUCLEOTIDE SEQUENCE</scope>
    <source>
        <strain evidence="2">WJC10195</strain>
    </source>
</reference>
<evidence type="ECO:0000313" key="3">
    <source>
        <dbReference type="Proteomes" id="UP001152622"/>
    </source>
</evidence>
<dbReference type="AlphaFoldDB" id="A0A9Q1F8T2"/>
<dbReference type="Proteomes" id="UP001152622">
    <property type="component" value="Chromosome 7"/>
</dbReference>
<dbReference type="OrthoDB" id="8957104at2759"/>
<dbReference type="SUPFAM" id="SSF52266">
    <property type="entry name" value="SGNH hydrolase"/>
    <property type="match status" value="1"/>
</dbReference>
<evidence type="ECO:0000256" key="1">
    <source>
        <dbReference type="SAM" id="MobiDB-lite"/>
    </source>
</evidence>
<sequence length="205" mass="23685">MGTSLGLDARVHWFGWGGLRWGRLRPFIHQSLRGRAAPDVLLIHCGGNDLGRTTSLDLITGMKQDLQDLHRQFPGTKIILSGITQRRRWRAVNPGKINKARNWVGTNMVEHIQQAERTRPYPNIKKKRDSMSNIKKKRDSMTPSQRNRMDTMSNIKKSDSMTPSQRPWMDTMSNIKKKRDSMTPSQRNRIDTMRTGVSPYTMEQL</sequence>
<accession>A0A9Q1F8T2</accession>
<feature type="region of interest" description="Disordered" evidence="1">
    <location>
        <begin position="124"/>
        <end position="168"/>
    </location>
</feature>
<dbReference type="EMBL" id="JAINUF010000007">
    <property type="protein sequence ID" value="KAJ8353501.1"/>
    <property type="molecule type" value="Genomic_DNA"/>
</dbReference>
<gene>
    <name evidence="2" type="ORF">SKAU_G00210680</name>
</gene>
<dbReference type="InterPro" id="IPR036514">
    <property type="entry name" value="SGNH_hydro_sf"/>
</dbReference>
<dbReference type="Gene3D" id="3.40.50.1110">
    <property type="entry name" value="SGNH hydrolase"/>
    <property type="match status" value="1"/>
</dbReference>
<proteinExistence type="predicted"/>